<comment type="similarity">
    <text evidence="10">Belongs to the insect chemoreceptor superfamily. Heteromeric odorant receptor channel (TC 1.A.69) family.</text>
</comment>
<organism evidence="11 12">
    <name type="scientific">Dinoponera quadriceps</name>
    <name type="common">South American ant</name>
    <dbReference type="NCBI Taxonomy" id="609295"/>
    <lineage>
        <taxon>Eukaryota</taxon>
        <taxon>Metazoa</taxon>
        <taxon>Ecdysozoa</taxon>
        <taxon>Arthropoda</taxon>
        <taxon>Hexapoda</taxon>
        <taxon>Insecta</taxon>
        <taxon>Pterygota</taxon>
        <taxon>Neoptera</taxon>
        <taxon>Endopterygota</taxon>
        <taxon>Hymenoptera</taxon>
        <taxon>Apocrita</taxon>
        <taxon>Aculeata</taxon>
        <taxon>Formicoidea</taxon>
        <taxon>Formicidae</taxon>
        <taxon>Ponerinae</taxon>
        <taxon>Ponerini</taxon>
        <taxon>Dinoponera</taxon>
    </lineage>
</organism>
<dbReference type="GO" id="GO:0005549">
    <property type="term" value="F:odorant binding"/>
    <property type="evidence" value="ECO:0007669"/>
    <property type="project" value="InterPro"/>
</dbReference>
<dbReference type="OrthoDB" id="6617147at2759"/>
<dbReference type="AlphaFoldDB" id="A0A6P3XG68"/>
<keyword evidence="5 10" id="KW-0552">Olfaction</keyword>
<sequence length="390" mass="44382">MEISPDRQATSLNASYQRDVQYIFTPSNWILGSIGIWPIPFRGIRHHISKISIFTCNFVLSFAMVPCALHIIYDQKDLNIRLKLSGLLGFCGTAMLKFFVLVIRRPKIRKCIEYVEDDWWQVKFKSDRERMLKYAGIGRNLSLICTTTMYSAGFIYHLILPFCVEHKLVGTCGLAAIFATHACGQIQMVLSRLEDLLDGKNFDQIPNIQQRIAAIVKSHVQVMRFAAVVEEVLQEICLVEFTSSLCTICLLEYYCILDWQANDRVGLLTYFMLLVSFVFNVFILCYIGELLMEKGLMLQSSQIGIMCCLINWYQLPPRSARDLILIIAMSSHPVKISAGRMVDLSLTTFGNAKGWLQRQRMSGDLVINAASPRRAVFSGPSHREHGDLTR</sequence>
<dbReference type="Proteomes" id="UP000515204">
    <property type="component" value="Unplaced"/>
</dbReference>
<keyword evidence="4 10" id="KW-0812">Transmembrane</keyword>
<evidence type="ECO:0000256" key="9">
    <source>
        <dbReference type="ARBA" id="ARBA00023224"/>
    </source>
</evidence>
<feature type="transmembrane region" description="Helical" evidence="10">
    <location>
        <begin position="140"/>
        <end position="159"/>
    </location>
</feature>
<dbReference type="RefSeq" id="XP_014476904.1">
    <property type="nucleotide sequence ID" value="XM_014621418.1"/>
</dbReference>
<protein>
    <recommendedName>
        <fullName evidence="10">Odorant receptor</fullName>
    </recommendedName>
</protein>
<evidence type="ECO:0000313" key="12">
    <source>
        <dbReference type="RefSeq" id="XP_014476904.1"/>
    </source>
</evidence>
<dbReference type="GO" id="GO:0007165">
    <property type="term" value="P:signal transduction"/>
    <property type="evidence" value="ECO:0007669"/>
    <property type="project" value="UniProtKB-KW"/>
</dbReference>
<comment type="subcellular location">
    <subcellularLocation>
        <location evidence="1 10">Cell membrane</location>
        <topology evidence="1 10">Multi-pass membrane protein</topology>
    </subcellularLocation>
</comment>
<keyword evidence="3 10" id="KW-0716">Sensory transduction</keyword>
<feature type="transmembrane region" description="Helical" evidence="10">
    <location>
        <begin position="51"/>
        <end position="72"/>
    </location>
</feature>
<dbReference type="PANTHER" id="PTHR21137">
    <property type="entry name" value="ODORANT RECEPTOR"/>
    <property type="match status" value="1"/>
</dbReference>
<evidence type="ECO:0000313" key="11">
    <source>
        <dbReference type="Proteomes" id="UP000515204"/>
    </source>
</evidence>
<name>A0A6P3XG68_DINQU</name>
<dbReference type="Pfam" id="PF02949">
    <property type="entry name" value="7tm_6"/>
    <property type="match status" value="1"/>
</dbReference>
<proteinExistence type="inferred from homology"/>
<keyword evidence="2" id="KW-1003">Cell membrane</keyword>
<evidence type="ECO:0000256" key="2">
    <source>
        <dbReference type="ARBA" id="ARBA00022475"/>
    </source>
</evidence>
<keyword evidence="8 10" id="KW-0675">Receptor</keyword>
<dbReference type="InterPro" id="IPR004117">
    <property type="entry name" value="7tm6_olfct_rcpt"/>
</dbReference>
<dbReference type="GeneID" id="106745632"/>
<dbReference type="GO" id="GO:0004984">
    <property type="term" value="F:olfactory receptor activity"/>
    <property type="evidence" value="ECO:0007669"/>
    <property type="project" value="InterPro"/>
</dbReference>
<feature type="transmembrane region" description="Helical" evidence="10">
    <location>
        <begin position="84"/>
        <end position="103"/>
    </location>
</feature>
<evidence type="ECO:0000256" key="7">
    <source>
        <dbReference type="ARBA" id="ARBA00023136"/>
    </source>
</evidence>
<evidence type="ECO:0000256" key="3">
    <source>
        <dbReference type="ARBA" id="ARBA00022606"/>
    </source>
</evidence>
<keyword evidence="9 10" id="KW-0807">Transducer</keyword>
<accession>A0A6P3XG68</accession>
<gene>
    <name evidence="12" type="primary">LOC106745632</name>
</gene>
<evidence type="ECO:0000256" key="10">
    <source>
        <dbReference type="RuleBase" id="RU351113"/>
    </source>
</evidence>
<keyword evidence="11" id="KW-1185">Reference proteome</keyword>
<evidence type="ECO:0000256" key="4">
    <source>
        <dbReference type="ARBA" id="ARBA00022692"/>
    </source>
</evidence>
<dbReference type="PANTHER" id="PTHR21137:SF35">
    <property type="entry name" value="ODORANT RECEPTOR 19A-RELATED"/>
    <property type="match status" value="1"/>
</dbReference>
<reference evidence="12" key="1">
    <citation type="submission" date="2025-08" db="UniProtKB">
        <authorList>
            <consortium name="RefSeq"/>
        </authorList>
    </citation>
    <scope>IDENTIFICATION</scope>
</reference>
<evidence type="ECO:0000256" key="6">
    <source>
        <dbReference type="ARBA" id="ARBA00022989"/>
    </source>
</evidence>
<evidence type="ECO:0000256" key="1">
    <source>
        <dbReference type="ARBA" id="ARBA00004651"/>
    </source>
</evidence>
<keyword evidence="6 10" id="KW-1133">Transmembrane helix</keyword>
<keyword evidence="7 10" id="KW-0472">Membrane</keyword>
<evidence type="ECO:0000256" key="5">
    <source>
        <dbReference type="ARBA" id="ARBA00022725"/>
    </source>
</evidence>
<comment type="caution">
    <text evidence="10">Lacks conserved residue(s) required for the propagation of feature annotation.</text>
</comment>
<evidence type="ECO:0000256" key="8">
    <source>
        <dbReference type="ARBA" id="ARBA00023170"/>
    </source>
</evidence>
<feature type="transmembrane region" description="Helical" evidence="10">
    <location>
        <begin position="267"/>
        <end position="287"/>
    </location>
</feature>
<dbReference type="GO" id="GO:0005886">
    <property type="term" value="C:plasma membrane"/>
    <property type="evidence" value="ECO:0007669"/>
    <property type="project" value="UniProtKB-SubCell"/>
</dbReference>